<feature type="binding site" evidence="7">
    <location>
        <position position="51"/>
    </location>
    <ligand>
        <name>ATP</name>
        <dbReference type="ChEBI" id="CHEBI:30616"/>
    </ligand>
</feature>
<dbReference type="SUPFAM" id="SSF48592">
    <property type="entry name" value="GroEL equatorial domain-like"/>
    <property type="match status" value="1"/>
</dbReference>
<feature type="binding site" evidence="7">
    <location>
        <position position="496"/>
    </location>
    <ligand>
        <name>ATP</name>
        <dbReference type="ChEBI" id="CHEBI:30616"/>
    </ligand>
</feature>
<organism evidence="11 12">
    <name type="scientific">Parvularcula maris</name>
    <dbReference type="NCBI Taxonomy" id="2965077"/>
    <lineage>
        <taxon>Bacteria</taxon>
        <taxon>Pseudomonadati</taxon>
        <taxon>Pseudomonadota</taxon>
        <taxon>Alphaproteobacteria</taxon>
        <taxon>Parvularculales</taxon>
        <taxon>Parvularculaceae</taxon>
        <taxon>Parvularcula</taxon>
    </lineage>
</organism>
<name>A0A9X2RHE4_9PROT</name>
<evidence type="ECO:0000256" key="3">
    <source>
        <dbReference type="ARBA" id="ARBA00022741"/>
    </source>
</evidence>
<comment type="caution">
    <text evidence="11">The sequence shown here is derived from an EMBL/GenBank/DDBJ whole genome shotgun (WGS) entry which is preliminary data.</text>
</comment>
<dbReference type="Proteomes" id="UP001142610">
    <property type="component" value="Unassembled WGS sequence"/>
</dbReference>
<dbReference type="GO" id="GO:0005737">
    <property type="term" value="C:cytoplasm"/>
    <property type="evidence" value="ECO:0007669"/>
    <property type="project" value="UniProtKB-SubCell"/>
</dbReference>
<dbReference type="RefSeq" id="WP_256618633.1">
    <property type="nucleotide sequence ID" value="NZ_JANIBC010000002.1"/>
</dbReference>
<dbReference type="HAMAP" id="MF_00600">
    <property type="entry name" value="CH60"/>
    <property type="match status" value="1"/>
</dbReference>
<keyword evidence="6 7" id="KW-0413">Isomerase</keyword>
<dbReference type="FunFam" id="3.50.7.10:FF:000001">
    <property type="entry name" value="60 kDa chaperonin"/>
    <property type="match status" value="1"/>
</dbReference>
<dbReference type="PANTHER" id="PTHR45633">
    <property type="entry name" value="60 KDA HEAT SHOCK PROTEIN, MITOCHONDRIAL"/>
    <property type="match status" value="1"/>
</dbReference>
<dbReference type="Gene3D" id="1.10.560.10">
    <property type="entry name" value="GroEL-like equatorial domain"/>
    <property type="match status" value="1"/>
</dbReference>
<feature type="binding site" evidence="7">
    <location>
        <begin position="30"/>
        <end position="33"/>
    </location>
    <ligand>
        <name>ATP</name>
        <dbReference type="ChEBI" id="CHEBI:30616"/>
    </ligand>
</feature>
<dbReference type="NCBIfam" id="NF009487">
    <property type="entry name" value="PRK12849.1"/>
    <property type="match status" value="1"/>
</dbReference>
<gene>
    <name evidence="7 11" type="primary">groL</name>
    <name evidence="7" type="synonym">groEL</name>
    <name evidence="11" type="ORF">NOG11_05220</name>
</gene>
<keyword evidence="2 7" id="KW-0963">Cytoplasm</keyword>
<comment type="subcellular location">
    <subcellularLocation>
        <location evidence="7">Cytoplasm</location>
    </subcellularLocation>
</comment>
<dbReference type="SUPFAM" id="SSF52029">
    <property type="entry name" value="GroEL apical domain-like"/>
    <property type="match status" value="1"/>
</dbReference>
<evidence type="ECO:0000256" key="7">
    <source>
        <dbReference type="HAMAP-Rule" id="MF_00600"/>
    </source>
</evidence>
<feature type="region of interest" description="Disordered" evidence="10">
    <location>
        <begin position="527"/>
        <end position="548"/>
    </location>
</feature>
<feature type="binding site" evidence="7">
    <location>
        <begin position="87"/>
        <end position="91"/>
    </location>
    <ligand>
        <name>ATP</name>
        <dbReference type="ChEBI" id="CHEBI:30616"/>
    </ligand>
</feature>
<dbReference type="NCBIfam" id="NF000592">
    <property type="entry name" value="PRK00013.1"/>
    <property type="match status" value="1"/>
</dbReference>
<dbReference type="PROSITE" id="PS00296">
    <property type="entry name" value="CHAPERONINS_CPN60"/>
    <property type="match status" value="1"/>
</dbReference>
<dbReference type="InterPro" id="IPR027413">
    <property type="entry name" value="GROEL-like_equatorial_sf"/>
</dbReference>
<dbReference type="NCBIfam" id="NF009488">
    <property type="entry name" value="PRK12850.1"/>
    <property type="match status" value="1"/>
</dbReference>
<proteinExistence type="inferred from homology"/>
<dbReference type="InterPro" id="IPR018370">
    <property type="entry name" value="Chaperonin_Cpn60_CS"/>
</dbReference>
<comment type="caution">
    <text evidence="7">Lacks conserved residue(s) required for the propagation of feature annotation.</text>
</comment>
<dbReference type="Gene3D" id="3.30.260.10">
    <property type="entry name" value="TCP-1-like chaperonin intermediate domain"/>
    <property type="match status" value="1"/>
</dbReference>
<feature type="binding site" evidence="7">
    <location>
        <position position="415"/>
    </location>
    <ligand>
        <name>ATP</name>
        <dbReference type="ChEBI" id="CHEBI:30616"/>
    </ligand>
</feature>
<protein>
    <recommendedName>
        <fullName evidence="7">Chaperonin GroEL</fullName>
        <ecNumber evidence="7">5.6.1.7</ecNumber>
    </recommendedName>
    <alternativeName>
        <fullName evidence="7">60 kDa chaperonin</fullName>
    </alternativeName>
    <alternativeName>
        <fullName evidence="7">Chaperonin-60</fullName>
        <shortName evidence="7">Cpn60</shortName>
    </alternativeName>
</protein>
<dbReference type="InterPro" id="IPR027409">
    <property type="entry name" value="GroEL-like_apical_dom_sf"/>
</dbReference>
<dbReference type="Gene3D" id="3.50.7.10">
    <property type="entry name" value="GroEL"/>
    <property type="match status" value="1"/>
</dbReference>
<comment type="function">
    <text evidence="7 9">Together with its co-chaperonin GroES, plays an essential role in assisting protein folding. The GroEL-GroES system forms a nano-cage that allows encapsulation of the non-native substrate proteins and provides a physical environment optimized to promote and accelerate protein folding.</text>
</comment>
<dbReference type="GO" id="GO:0042026">
    <property type="term" value="P:protein refolding"/>
    <property type="evidence" value="ECO:0007669"/>
    <property type="project" value="UniProtKB-UniRule"/>
</dbReference>
<dbReference type="EC" id="5.6.1.7" evidence="7"/>
<dbReference type="InterPro" id="IPR001844">
    <property type="entry name" value="Cpn60/GroEL"/>
</dbReference>
<dbReference type="GO" id="GO:0005524">
    <property type="term" value="F:ATP binding"/>
    <property type="evidence" value="ECO:0007669"/>
    <property type="project" value="UniProtKB-UniRule"/>
</dbReference>
<comment type="similarity">
    <text evidence="1 7 8">Belongs to the chaperonin (HSP60) family.</text>
</comment>
<dbReference type="PRINTS" id="PR00298">
    <property type="entry name" value="CHAPERONIN60"/>
</dbReference>
<accession>A0A9X2RHE4</accession>
<keyword evidence="4 7" id="KW-0067">ATP-binding</keyword>
<dbReference type="CDD" id="cd03344">
    <property type="entry name" value="GroEL"/>
    <property type="match status" value="1"/>
</dbReference>
<dbReference type="NCBIfam" id="TIGR02348">
    <property type="entry name" value="GroEL"/>
    <property type="match status" value="1"/>
</dbReference>
<evidence type="ECO:0000256" key="6">
    <source>
        <dbReference type="ARBA" id="ARBA00023235"/>
    </source>
</evidence>
<dbReference type="Pfam" id="PF00118">
    <property type="entry name" value="Cpn60_TCP1"/>
    <property type="match status" value="1"/>
</dbReference>
<evidence type="ECO:0000256" key="8">
    <source>
        <dbReference type="RuleBase" id="RU000418"/>
    </source>
</evidence>
<reference evidence="11" key="1">
    <citation type="submission" date="2022-07" db="EMBL/GenBank/DDBJ databases">
        <title>Parvularcula maris sp. nov., an algicidal bacterium isolated from seawater.</title>
        <authorList>
            <person name="Li F."/>
        </authorList>
    </citation>
    <scope>NUCLEOTIDE SEQUENCE</scope>
    <source>
        <strain evidence="11">BGMRC 0090</strain>
    </source>
</reference>
<dbReference type="GO" id="GO:0016853">
    <property type="term" value="F:isomerase activity"/>
    <property type="evidence" value="ECO:0007669"/>
    <property type="project" value="UniProtKB-KW"/>
</dbReference>
<dbReference type="GO" id="GO:0051082">
    <property type="term" value="F:unfolded protein binding"/>
    <property type="evidence" value="ECO:0007669"/>
    <property type="project" value="UniProtKB-UniRule"/>
</dbReference>
<dbReference type="GO" id="GO:0140662">
    <property type="term" value="F:ATP-dependent protein folding chaperone"/>
    <property type="evidence" value="ECO:0007669"/>
    <property type="project" value="InterPro"/>
</dbReference>
<dbReference type="NCBIfam" id="NF009489">
    <property type="entry name" value="PRK12851.1"/>
    <property type="match status" value="1"/>
</dbReference>
<keyword evidence="12" id="KW-1185">Reference proteome</keyword>
<evidence type="ECO:0000256" key="10">
    <source>
        <dbReference type="SAM" id="MobiDB-lite"/>
    </source>
</evidence>
<keyword evidence="3 7" id="KW-0547">Nucleotide-binding</keyword>
<evidence type="ECO:0000256" key="5">
    <source>
        <dbReference type="ARBA" id="ARBA00023186"/>
    </source>
</evidence>
<dbReference type="SUPFAM" id="SSF54849">
    <property type="entry name" value="GroEL-intermediate domain like"/>
    <property type="match status" value="1"/>
</dbReference>
<dbReference type="AlphaFoldDB" id="A0A9X2RHE4"/>
<evidence type="ECO:0000256" key="9">
    <source>
        <dbReference type="RuleBase" id="RU000419"/>
    </source>
</evidence>
<evidence type="ECO:0000313" key="12">
    <source>
        <dbReference type="Proteomes" id="UP001142610"/>
    </source>
</evidence>
<comment type="subunit">
    <text evidence="7 9">Forms a cylinder of 14 subunits composed of two heptameric rings stacked back-to-back. Interacts with the co-chaperonin GroES.</text>
</comment>
<dbReference type="InterPro" id="IPR002423">
    <property type="entry name" value="Cpn60/GroEL/TCP-1"/>
</dbReference>
<dbReference type="EMBL" id="JANIBC010000002">
    <property type="protein sequence ID" value="MCQ8184784.1"/>
    <property type="molecule type" value="Genomic_DNA"/>
</dbReference>
<dbReference type="InterPro" id="IPR027410">
    <property type="entry name" value="TCP-1-like_intermed_sf"/>
</dbReference>
<evidence type="ECO:0000256" key="2">
    <source>
        <dbReference type="ARBA" id="ARBA00022490"/>
    </source>
</evidence>
<feature type="compositionally biased region" description="Gly residues" evidence="10">
    <location>
        <begin position="536"/>
        <end position="548"/>
    </location>
</feature>
<dbReference type="FunFam" id="1.10.560.10:FF:000001">
    <property type="entry name" value="60 kDa chaperonin"/>
    <property type="match status" value="1"/>
</dbReference>
<sequence>MAAKEVRFEADARERMLKGVDILANAVKVTLGPKGRNVVIEKSFGAPRVTKDGVSVAKEIELEDKFENMGAQMVKEVASKTNDVAGDGTTTATVLAQAIVKEGAKYVAAGMNPMDLKRGVDTAVARVLETIKSNAKPVEGSQGITQVGTISANGEASIGEMIAHAMDKVGNEGVITVEESKTAETELDVVEGMQFDRGYLSPYFVTNAEKMSVELEDPYILLHEKKLSNLQAMLPLLESVVQSSRPLLIIAEDVEGEALATLVVNKLRGGLKVAAVKAPGFGDRRKAMLEDIAILTGGQVVSEDLGIKLENVGLDMLGTAKRVVINKDDTTIVDGVGEKSDIEARTSQIRQQIEDTSSDYDREKLQERLAKLAGGVAVIKVGGATEVEVKERKDRVDDALNATRAAVEEGIVPGGGTALLYASKALEGLTGENADQEAGINIVRRALQAPLRQIVENAGVEGSIVVGKLLEQSSNTYGFNAQTEEYGDLLQAGIVDPAKVVRTALQDAASVAGLLITTEAMIADAPKKDSGAPAMPGGGMGGMGGMDF</sequence>
<keyword evidence="5 7" id="KW-0143">Chaperone</keyword>
<evidence type="ECO:0000256" key="4">
    <source>
        <dbReference type="ARBA" id="ARBA00022840"/>
    </source>
</evidence>
<evidence type="ECO:0000256" key="1">
    <source>
        <dbReference type="ARBA" id="ARBA00006607"/>
    </source>
</evidence>
<evidence type="ECO:0000313" key="11">
    <source>
        <dbReference type="EMBL" id="MCQ8184784.1"/>
    </source>
</evidence>